<organism evidence="3 4">
    <name type="scientific">Streptomyces griseoluteus</name>
    <dbReference type="NCBI Taxonomy" id="29306"/>
    <lineage>
        <taxon>Bacteria</taxon>
        <taxon>Bacillati</taxon>
        <taxon>Actinomycetota</taxon>
        <taxon>Actinomycetes</taxon>
        <taxon>Kitasatosporales</taxon>
        <taxon>Streptomycetaceae</taxon>
        <taxon>Streptomyces</taxon>
    </lineage>
</organism>
<keyword evidence="2" id="KW-1133">Transmembrane helix</keyword>
<accession>A0A4Z1CZ90</accession>
<reference evidence="3 4" key="1">
    <citation type="submission" date="2019-04" db="EMBL/GenBank/DDBJ databases">
        <title>Streptomyces sp. nov. Bv016 isolated from bark of Buahinia variegata.</title>
        <authorList>
            <person name="Kanchanasin P."/>
            <person name="Tanasupawat S."/>
            <person name="Yuki M."/>
            <person name="Kudo T."/>
        </authorList>
    </citation>
    <scope>NUCLEOTIDE SEQUENCE [LARGE SCALE GENOMIC DNA]</scope>
    <source>
        <strain evidence="3 4">JCM 4765</strain>
    </source>
</reference>
<comment type="caution">
    <text evidence="3">The sequence shown here is derived from an EMBL/GenBank/DDBJ whole genome shotgun (WGS) entry which is preliminary data.</text>
</comment>
<gene>
    <name evidence="3" type="ORF">E5082_30705</name>
</gene>
<keyword evidence="2" id="KW-0812">Transmembrane</keyword>
<feature type="transmembrane region" description="Helical" evidence="2">
    <location>
        <begin position="64"/>
        <end position="85"/>
    </location>
</feature>
<dbReference type="InterPro" id="IPR007263">
    <property type="entry name" value="DCC1-like"/>
</dbReference>
<keyword evidence="4" id="KW-1185">Reference proteome</keyword>
<dbReference type="Proteomes" id="UP000298513">
    <property type="component" value="Unassembled WGS sequence"/>
</dbReference>
<sequence>MDETALGGATAQRPLLVFDGDCAFCQAAVQQIRVRARPQMPAAPWQSLPKPLIRTHLQRLDREVLLLDGGTALCGGAAALAGFLGSSPTRRYRGMAFGLRLPVIRLLAHQIYRWVAVNRHRMPAGTATCVFPRPLPRKASHAPHRHLHPQQQPSPPSPAWT</sequence>
<evidence type="ECO:0000313" key="3">
    <source>
        <dbReference type="EMBL" id="TGN74241.1"/>
    </source>
</evidence>
<dbReference type="Pfam" id="PF04134">
    <property type="entry name" value="DCC1-like"/>
    <property type="match status" value="1"/>
</dbReference>
<feature type="region of interest" description="Disordered" evidence="1">
    <location>
        <begin position="131"/>
        <end position="161"/>
    </location>
</feature>
<evidence type="ECO:0000313" key="4">
    <source>
        <dbReference type="Proteomes" id="UP000298513"/>
    </source>
</evidence>
<feature type="compositionally biased region" description="Pro residues" evidence="1">
    <location>
        <begin position="152"/>
        <end position="161"/>
    </location>
</feature>
<proteinExistence type="predicted"/>
<evidence type="ECO:0000256" key="1">
    <source>
        <dbReference type="SAM" id="MobiDB-lite"/>
    </source>
</evidence>
<dbReference type="GO" id="GO:0015035">
    <property type="term" value="F:protein-disulfide reductase activity"/>
    <property type="evidence" value="ECO:0007669"/>
    <property type="project" value="InterPro"/>
</dbReference>
<name>A0A4Z1CZ90_STRGP</name>
<dbReference type="AlphaFoldDB" id="A0A4Z1CZ90"/>
<dbReference type="EMBL" id="SRRU01000016">
    <property type="protein sequence ID" value="TGN74241.1"/>
    <property type="molecule type" value="Genomic_DNA"/>
</dbReference>
<keyword evidence="2" id="KW-0472">Membrane</keyword>
<protein>
    <submittedName>
        <fullName evidence="3">DUF393 domain-containing protein</fullName>
    </submittedName>
</protein>
<feature type="compositionally biased region" description="Basic residues" evidence="1">
    <location>
        <begin position="135"/>
        <end position="148"/>
    </location>
</feature>
<evidence type="ECO:0000256" key="2">
    <source>
        <dbReference type="SAM" id="Phobius"/>
    </source>
</evidence>